<dbReference type="Pfam" id="PF13508">
    <property type="entry name" value="Acetyltransf_7"/>
    <property type="match status" value="1"/>
</dbReference>
<organism evidence="3 4">
    <name type="scientific">candidate division WWE3 bacterium CG_4_10_14_0_2_um_filter_41_14</name>
    <dbReference type="NCBI Taxonomy" id="1975072"/>
    <lineage>
        <taxon>Bacteria</taxon>
        <taxon>Katanobacteria</taxon>
    </lineage>
</organism>
<reference evidence="4" key="1">
    <citation type="submission" date="2017-09" db="EMBL/GenBank/DDBJ databases">
        <title>Depth-based differentiation of microbial function through sediment-hosted aquifers and enrichment of novel symbionts in the deep terrestrial subsurface.</title>
        <authorList>
            <person name="Probst A.J."/>
            <person name="Ladd B."/>
            <person name="Jarett J.K."/>
            <person name="Geller-Mcgrath D.E."/>
            <person name="Sieber C.M.K."/>
            <person name="Emerson J.B."/>
            <person name="Anantharaman K."/>
            <person name="Thomas B.C."/>
            <person name="Malmstrom R."/>
            <person name="Stieglmeier M."/>
            <person name="Klingl A."/>
            <person name="Woyke T."/>
            <person name="Ryan C.M."/>
            <person name="Banfield J.F."/>
        </authorList>
    </citation>
    <scope>NUCLEOTIDE SEQUENCE [LARGE SCALE GENOMIC DNA]</scope>
</reference>
<dbReference type="InterPro" id="IPR050769">
    <property type="entry name" value="NAT_camello-type"/>
</dbReference>
<dbReference type="AlphaFoldDB" id="A0A2M7THR1"/>
<dbReference type="EMBL" id="PFNL01000122">
    <property type="protein sequence ID" value="PIZ45824.1"/>
    <property type="molecule type" value="Genomic_DNA"/>
</dbReference>
<dbReference type="Gene3D" id="3.40.630.30">
    <property type="match status" value="1"/>
</dbReference>
<protein>
    <recommendedName>
        <fullName evidence="2">N-acetyltransferase domain-containing protein</fullName>
    </recommendedName>
</protein>
<gene>
    <name evidence="3" type="ORF">COY32_04710</name>
</gene>
<dbReference type="PANTHER" id="PTHR13947">
    <property type="entry name" value="GNAT FAMILY N-ACETYLTRANSFERASE"/>
    <property type="match status" value="1"/>
</dbReference>
<dbReference type="CDD" id="cd04301">
    <property type="entry name" value="NAT_SF"/>
    <property type="match status" value="1"/>
</dbReference>
<comment type="caution">
    <text evidence="3">The sequence shown here is derived from an EMBL/GenBank/DDBJ whole genome shotgun (WGS) entry which is preliminary data.</text>
</comment>
<evidence type="ECO:0000259" key="2">
    <source>
        <dbReference type="PROSITE" id="PS51186"/>
    </source>
</evidence>
<evidence type="ECO:0000256" key="1">
    <source>
        <dbReference type="ARBA" id="ARBA00022679"/>
    </source>
</evidence>
<dbReference type="SUPFAM" id="SSF55729">
    <property type="entry name" value="Acyl-CoA N-acyltransferases (Nat)"/>
    <property type="match status" value="1"/>
</dbReference>
<dbReference type="InterPro" id="IPR000182">
    <property type="entry name" value="GNAT_dom"/>
</dbReference>
<dbReference type="GO" id="GO:0008080">
    <property type="term" value="F:N-acetyltransferase activity"/>
    <property type="evidence" value="ECO:0007669"/>
    <property type="project" value="InterPro"/>
</dbReference>
<keyword evidence="1" id="KW-0808">Transferase</keyword>
<sequence length="171" mass="19518">MLLFFVHICLLVMHISKPKLLDLDQIRKILLQWTEKIEVEKYVERIGKEVQGETEFNMHFWVAKEEDYVLGVVGLSDPLPKVIPLAKTQNPGEVKILYVDTAAQGRGVGKSLVEYVEKEAENVGYSELLVRSANRYKDTAYGFYEKMGYEKVGLVEGGDELKMMQVFGKVL</sequence>
<dbReference type="PROSITE" id="PS51186">
    <property type="entry name" value="GNAT"/>
    <property type="match status" value="1"/>
</dbReference>
<accession>A0A2M7THR1</accession>
<dbReference type="InterPro" id="IPR016181">
    <property type="entry name" value="Acyl_CoA_acyltransferase"/>
</dbReference>
<evidence type="ECO:0000313" key="4">
    <source>
        <dbReference type="Proteomes" id="UP000228920"/>
    </source>
</evidence>
<name>A0A2M7THR1_UNCKA</name>
<dbReference type="PANTHER" id="PTHR13947:SF37">
    <property type="entry name" value="LD18367P"/>
    <property type="match status" value="1"/>
</dbReference>
<proteinExistence type="predicted"/>
<feature type="domain" description="N-acetyltransferase" evidence="2">
    <location>
        <begin position="13"/>
        <end position="171"/>
    </location>
</feature>
<evidence type="ECO:0000313" key="3">
    <source>
        <dbReference type="EMBL" id="PIZ45824.1"/>
    </source>
</evidence>
<dbReference type="Proteomes" id="UP000228920">
    <property type="component" value="Unassembled WGS sequence"/>
</dbReference>